<accession>A0A2P4UFP7</accession>
<organism evidence="1 2">
    <name type="scientific">Actinomadura rubteroloni</name>
    <dbReference type="NCBI Taxonomy" id="1926885"/>
    <lineage>
        <taxon>Bacteria</taxon>
        <taxon>Bacillati</taxon>
        <taxon>Actinomycetota</taxon>
        <taxon>Actinomycetes</taxon>
        <taxon>Streptosporangiales</taxon>
        <taxon>Thermomonosporaceae</taxon>
        <taxon>Actinomadura</taxon>
    </lineage>
</organism>
<gene>
    <name evidence="1" type="ORF">BTM25_24640</name>
</gene>
<evidence type="ECO:0000313" key="2">
    <source>
        <dbReference type="Proteomes" id="UP000242367"/>
    </source>
</evidence>
<dbReference type="Proteomes" id="UP000242367">
    <property type="component" value="Unassembled WGS sequence"/>
</dbReference>
<dbReference type="EMBL" id="MTBP01000002">
    <property type="protein sequence ID" value="POM23838.1"/>
    <property type="molecule type" value="Genomic_DNA"/>
</dbReference>
<name>A0A2P4UFP7_9ACTN</name>
<evidence type="ECO:0008006" key="3">
    <source>
        <dbReference type="Google" id="ProtNLM"/>
    </source>
</evidence>
<proteinExistence type="predicted"/>
<comment type="caution">
    <text evidence="1">The sequence shown here is derived from an EMBL/GenBank/DDBJ whole genome shotgun (WGS) entry which is preliminary data.</text>
</comment>
<dbReference type="RefSeq" id="WP_103563037.1">
    <property type="nucleotide sequence ID" value="NZ_MTBP01000002.1"/>
</dbReference>
<sequence length="99" mass="10814">MSTVMIRATVRNESVGELETAVGKMFAAIEREGPDGVRYASCKLPDGVTFVVFLSLDDPQNNPLTAIPEFLEFQNGLRGWIAGPPTPEPLTVLGSYRLF</sequence>
<keyword evidence="2" id="KW-1185">Reference proteome</keyword>
<dbReference type="AlphaFoldDB" id="A0A2P4UFP7"/>
<reference evidence="1 2" key="1">
    <citation type="journal article" date="2017" name="Chemistry">
        <title>Isolation, Biosynthesis and Chemical Modifications of Rubterolones A-F: Rare Tropolone Alkaloids from Actinomadura sp. 5-2.</title>
        <authorList>
            <person name="Guo H."/>
            <person name="Benndorf R."/>
            <person name="Leichnitz D."/>
            <person name="Klassen J.L."/>
            <person name="Vollmers J."/>
            <person name="Gorls H."/>
            <person name="Steinacker M."/>
            <person name="Weigel C."/>
            <person name="Dahse H.M."/>
            <person name="Kaster A.K."/>
            <person name="de Beer Z.W."/>
            <person name="Poulsen M."/>
            <person name="Beemelmanns C."/>
        </authorList>
    </citation>
    <scope>NUCLEOTIDE SEQUENCE [LARGE SCALE GENOMIC DNA]</scope>
    <source>
        <strain evidence="1 2">5-2</strain>
    </source>
</reference>
<protein>
    <recommendedName>
        <fullName evidence="3">ABM domain-containing protein</fullName>
    </recommendedName>
</protein>
<evidence type="ECO:0000313" key="1">
    <source>
        <dbReference type="EMBL" id="POM23838.1"/>
    </source>
</evidence>